<feature type="transmembrane region" description="Helical" evidence="2">
    <location>
        <begin position="508"/>
        <end position="529"/>
    </location>
</feature>
<dbReference type="Proteomes" id="UP000596117">
    <property type="component" value="Chromosome"/>
</dbReference>
<dbReference type="GO" id="GO:0006508">
    <property type="term" value="P:proteolysis"/>
    <property type="evidence" value="ECO:0007669"/>
    <property type="project" value="InterPro"/>
</dbReference>
<dbReference type="PROSITE" id="PS00758">
    <property type="entry name" value="ARGE_DAPE_CPG2_1"/>
    <property type="match status" value="1"/>
</dbReference>
<dbReference type="Proteomes" id="UP000287388">
    <property type="component" value="Chromosome"/>
</dbReference>
<gene>
    <name evidence="5" type="ORF">EQG53_04780</name>
    <name evidence="6" type="ORF">I6H83_00155</name>
</gene>
<accession>A0A410NV26</accession>
<dbReference type="EMBL" id="CP035093">
    <property type="protein sequence ID" value="QAT13732.1"/>
    <property type="molecule type" value="Genomic_DNA"/>
</dbReference>
<dbReference type="RefSeq" id="WP_128719276.1">
    <property type="nucleotide sequence ID" value="NZ_BJNC01000001.1"/>
</dbReference>
<dbReference type="PANTHER" id="PTHR12147">
    <property type="entry name" value="METALLOPEPTIDASE M28 FAMILY MEMBER"/>
    <property type="match status" value="1"/>
</dbReference>
<evidence type="ECO:0000256" key="2">
    <source>
        <dbReference type="SAM" id="Phobius"/>
    </source>
</evidence>
<dbReference type="PANTHER" id="PTHR12147:SF26">
    <property type="entry name" value="PEPTIDASE M28 DOMAIN-CONTAINING PROTEIN"/>
    <property type="match status" value="1"/>
</dbReference>
<reference evidence="6 8" key="2">
    <citation type="submission" date="2020-12" db="EMBL/GenBank/DDBJ databases">
        <title>FDA dAtabase for Regulatory Grade micrObial Sequences (FDA-ARGOS): Supporting development and validation of Infectious Disease Dx tests.</title>
        <authorList>
            <person name="Kerrigan L."/>
            <person name="Long C."/>
            <person name="Tallon L."/>
            <person name="Sadzewicz L."/>
            <person name="Zhao X."/>
            <person name="Boylan J."/>
            <person name="Ott S."/>
            <person name="Bowen H."/>
            <person name="Vavikolanu K."/>
            <person name="Mehta A."/>
            <person name="Aluvathingal J."/>
            <person name="Nadendla S."/>
            <person name="Yan Y."/>
            <person name="Sichtig H."/>
        </authorList>
    </citation>
    <scope>NUCLEOTIDE SEQUENCE [LARGE SCALE GENOMIC DNA]</scope>
    <source>
        <strain evidence="6 8">FDAARGOS_1026</strain>
    </source>
</reference>
<dbReference type="SUPFAM" id="SSF53187">
    <property type="entry name" value="Zn-dependent exopeptidases"/>
    <property type="match status" value="1"/>
</dbReference>
<evidence type="ECO:0000259" key="4">
    <source>
        <dbReference type="Pfam" id="PF04389"/>
    </source>
</evidence>
<feature type="transmembrane region" description="Helical" evidence="2">
    <location>
        <begin position="445"/>
        <end position="472"/>
    </location>
</feature>
<dbReference type="InterPro" id="IPR001261">
    <property type="entry name" value="ArgE/DapE_CS"/>
</dbReference>
<feature type="transmembrane region" description="Helical" evidence="2">
    <location>
        <begin position="411"/>
        <end position="433"/>
    </location>
</feature>
<proteinExistence type="predicted"/>
<dbReference type="InterPro" id="IPR007484">
    <property type="entry name" value="Peptidase_M28"/>
</dbReference>
<feature type="transmembrane region" description="Helical" evidence="2">
    <location>
        <begin position="335"/>
        <end position="353"/>
    </location>
</feature>
<feature type="transmembrane region" description="Helical" evidence="2">
    <location>
        <begin position="559"/>
        <end position="583"/>
    </location>
</feature>
<feature type="domain" description="Peptidase M28" evidence="4">
    <location>
        <begin position="109"/>
        <end position="301"/>
    </location>
</feature>
<evidence type="ECO:0000256" key="1">
    <source>
        <dbReference type="ARBA" id="ARBA00022801"/>
    </source>
</evidence>
<evidence type="ECO:0000313" key="8">
    <source>
        <dbReference type="Proteomes" id="UP000596117"/>
    </source>
</evidence>
<keyword evidence="2" id="KW-1133">Transmembrane helix</keyword>
<name>A0A410NV26_BREDI</name>
<keyword evidence="2" id="KW-0812">Transmembrane</keyword>
<keyword evidence="1 5" id="KW-0378">Hydrolase</keyword>
<dbReference type="InterPro" id="IPR045175">
    <property type="entry name" value="M28_fam"/>
</dbReference>
<dbReference type="AlphaFoldDB" id="A0A410NV26"/>
<evidence type="ECO:0000256" key="3">
    <source>
        <dbReference type="SAM" id="SignalP"/>
    </source>
</evidence>
<protein>
    <submittedName>
        <fullName evidence="5">M20/M25/M40 family metallo-hydrolase</fullName>
    </submittedName>
</protein>
<dbReference type="KEGG" id="bdm:EQG53_04780"/>
<keyword evidence="2" id="KW-0472">Membrane</keyword>
<evidence type="ECO:0000313" key="6">
    <source>
        <dbReference type="EMBL" id="QQB88904.1"/>
    </source>
</evidence>
<evidence type="ECO:0000313" key="7">
    <source>
        <dbReference type="Proteomes" id="UP000287388"/>
    </source>
</evidence>
<feature type="signal peptide" evidence="3">
    <location>
        <begin position="1"/>
        <end position="23"/>
    </location>
</feature>
<organism evidence="5 7">
    <name type="scientific">Brevundimonas diminuta</name>
    <name type="common">Pseudomonas diminuta</name>
    <dbReference type="NCBI Taxonomy" id="293"/>
    <lineage>
        <taxon>Bacteria</taxon>
        <taxon>Pseudomonadati</taxon>
        <taxon>Pseudomonadota</taxon>
        <taxon>Alphaproteobacteria</taxon>
        <taxon>Caulobacterales</taxon>
        <taxon>Caulobacteraceae</taxon>
        <taxon>Brevundimonas</taxon>
    </lineage>
</organism>
<feature type="transmembrane region" description="Helical" evidence="2">
    <location>
        <begin position="374"/>
        <end position="391"/>
    </location>
</feature>
<feature type="transmembrane region" description="Helical" evidence="2">
    <location>
        <begin position="595"/>
        <end position="618"/>
    </location>
</feature>
<dbReference type="EMBL" id="CP066026">
    <property type="protein sequence ID" value="QQB88904.1"/>
    <property type="molecule type" value="Genomic_DNA"/>
</dbReference>
<keyword evidence="8" id="KW-1185">Reference proteome</keyword>
<feature type="transmembrane region" description="Helical" evidence="2">
    <location>
        <begin position="484"/>
        <end position="501"/>
    </location>
</feature>
<sequence>MRLALLFGSLTLAFLLAVWTTQAPKPRAADAPAVAFSAARAMTDIEQIARAPHPVGSPEHARVRAYLSVRLTQLGLEVSKQAGPLSPASVKRLARAGGDPAAANNQAVNLIGVLPGKDRSQPAVMLMAHYDTVVGSPGAADDSAGVAAILETVRAIKARGPVERDLVVLLTDAEELGLDGARVFFGCHPLRDRIGAVVNLEARGGGGRAAMFETGREAGPTVQLFRRAAARADGGTTATSIAAFMYERMPNGTDFTVPKDRGIGGLNLAFIGRPDQYHSANATPANLDRGAVQHLGSQALEAADALARASSLPAKGENLVYSDVFGRWMIAHAQGTGWVLLALAAALGGFAAWRARRRAGLTAGQVGLGVLDGLWFLTGGVILVQAARLLAGPLSSRADSPDVYYTLLRRLPWMEAGATLTIIALALVLLTGARRARPRVIGGAFAVLTAVVLLVGGFSPVMLGLGVAAIILSLWPGRAERSAWGGWLGLIALIFIFGCALQGAAPEAALLFVWPVLLAATAAALTALIDPDLTRPLGLLPAAVATVLGGAWLLGIGHFVFLGVGMDMPGALALIALLALLFARPLAPGAKTMRLVLLAAAACLIAGVGLNVSAQLLAPSPAVAEALP</sequence>
<dbReference type="GO" id="GO:0008235">
    <property type="term" value="F:metalloexopeptidase activity"/>
    <property type="evidence" value="ECO:0007669"/>
    <property type="project" value="InterPro"/>
</dbReference>
<dbReference type="Pfam" id="PF04389">
    <property type="entry name" value="Peptidase_M28"/>
    <property type="match status" value="1"/>
</dbReference>
<dbReference type="Gene3D" id="3.40.630.10">
    <property type="entry name" value="Zn peptidases"/>
    <property type="match status" value="1"/>
</dbReference>
<reference evidence="5 7" key="1">
    <citation type="submission" date="2019-01" db="EMBL/GenBank/DDBJ databases">
        <title>Brevundimonas diminuta Genome sequencing and assembly.</title>
        <authorList>
            <person name="Chen H."/>
        </authorList>
    </citation>
    <scope>NUCLEOTIDE SEQUENCE [LARGE SCALE GENOMIC DNA]</scope>
    <source>
        <strain evidence="5">ATCC</strain>
        <strain evidence="7">ATCC(B) 19146</strain>
    </source>
</reference>
<feature type="chain" id="PRO_5019065441" evidence="3">
    <location>
        <begin position="24"/>
        <end position="628"/>
    </location>
</feature>
<keyword evidence="3" id="KW-0732">Signal</keyword>
<evidence type="ECO:0000313" key="5">
    <source>
        <dbReference type="EMBL" id="QAT13732.1"/>
    </source>
</evidence>